<gene>
    <name evidence="6" type="ORF">PFISCL1PPCAC_5936</name>
</gene>
<evidence type="ECO:0000256" key="3">
    <source>
        <dbReference type="ARBA" id="ARBA00022490"/>
    </source>
</evidence>
<comment type="similarity">
    <text evidence="2">Belongs to the MLF family.</text>
</comment>
<keyword evidence="4" id="KW-0597">Phosphoprotein</keyword>
<name>A0AAV5V841_9BILA</name>
<dbReference type="PANTHER" id="PTHR13105">
    <property type="entry name" value="MYELOID LEUKEMIA FACTOR"/>
    <property type="match status" value="1"/>
</dbReference>
<comment type="caution">
    <text evidence="6">The sequence shown here is derived from an EMBL/GenBank/DDBJ whole genome shotgun (WGS) entry which is preliminary data.</text>
</comment>
<organism evidence="6 7">
    <name type="scientific">Pristionchus fissidentatus</name>
    <dbReference type="NCBI Taxonomy" id="1538716"/>
    <lineage>
        <taxon>Eukaryota</taxon>
        <taxon>Metazoa</taxon>
        <taxon>Ecdysozoa</taxon>
        <taxon>Nematoda</taxon>
        <taxon>Chromadorea</taxon>
        <taxon>Rhabditida</taxon>
        <taxon>Rhabditina</taxon>
        <taxon>Diplogasteromorpha</taxon>
        <taxon>Diplogasteroidea</taxon>
        <taxon>Neodiplogasteridae</taxon>
        <taxon>Pristionchus</taxon>
    </lineage>
</organism>
<feature type="non-terminal residue" evidence="6">
    <location>
        <position position="211"/>
    </location>
</feature>
<dbReference type="EMBL" id="BTSY01000002">
    <property type="protein sequence ID" value="GMT14639.1"/>
    <property type="molecule type" value="Genomic_DNA"/>
</dbReference>
<dbReference type="Pfam" id="PF10248">
    <property type="entry name" value="Mlf1IP"/>
    <property type="match status" value="1"/>
</dbReference>
<protein>
    <recommendedName>
        <fullName evidence="8">Myeloid leukemia factor</fullName>
    </recommendedName>
</protein>
<reference evidence="6" key="1">
    <citation type="submission" date="2023-10" db="EMBL/GenBank/DDBJ databases">
        <title>Genome assembly of Pristionchus species.</title>
        <authorList>
            <person name="Yoshida K."/>
            <person name="Sommer R.J."/>
        </authorList>
    </citation>
    <scope>NUCLEOTIDE SEQUENCE</scope>
    <source>
        <strain evidence="6">RS5133</strain>
    </source>
</reference>
<evidence type="ECO:0000256" key="1">
    <source>
        <dbReference type="ARBA" id="ARBA00004496"/>
    </source>
</evidence>
<dbReference type="Proteomes" id="UP001432322">
    <property type="component" value="Unassembled WGS sequence"/>
</dbReference>
<evidence type="ECO:0000313" key="7">
    <source>
        <dbReference type="Proteomes" id="UP001432322"/>
    </source>
</evidence>
<comment type="subcellular location">
    <subcellularLocation>
        <location evidence="1">Cytoplasm</location>
    </subcellularLocation>
</comment>
<dbReference type="InterPro" id="IPR019376">
    <property type="entry name" value="Myeloid_leukemia_factor"/>
</dbReference>
<feature type="region of interest" description="Disordered" evidence="5">
    <location>
        <begin position="176"/>
        <end position="211"/>
    </location>
</feature>
<keyword evidence="7" id="KW-1185">Reference proteome</keyword>
<keyword evidence="3" id="KW-0963">Cytoplasm</keyword>
<evidence type="ECO:0008006" key="8">
    <source>
        <dbReference type="Google" id="ProtNLM"/>
    </source>
</evidence>
<dbReference type="AlphaFoldDB" id="A0AAV5V841"/>
<evidence type="ECO:0000313" key="6">
    <source>
        <dbReference type="EMBL" id="GMT14639.1"/>
    </source>
</evidence>
<proteinExistence type="inferred from homology"/>
<evidence type="ECO:0000256" key="5">
    <source>
        <dbReference type="SAM" id="MobiDB-lite"/>
    </source>
</evidence>
<dbReference type="GO" id="GO:0005737">
    <property type="term" value="C:cytoplasm"/>
    <property type="evidence" value="ECO:0007669"/>
    <property type="project" value="UniProtKB-SubCell"/>
</dbReference>
<feature type="non-terminal residue" evidence="6">
    <location>
        <position position="1"/>
    </location>
</feature>
<feature type="compositionally biased region" description="Acidic residues" evidence="5">
    <location>
        <begin position="202"/>
        <end position="211"/>
    </location>
</feature>
<feature type="compositionally biased region" description="Basic and acidic residues" evidence="5">
    <location>
        <begin position="176"/>
        <end position="191"/>
    </location>
</feature>
<sequence length="211" mass="23991">IPLSSAEYTSVSRPSDDVYNMFGGRDPFMQMYGEMHRSMREMDQMMNQMMDPFAAFGMTAQRQPFLAHNAIQDANQRARVNNAVTAHQMHNNMMRDPFGFGFPDIFAQMNGMAAAAMNDPNGVCFSSSTMISMDGSGRAPRVVETSTRRSGDVKETRRRVQDGDEEEMVIGHTIGDREHVMEKKRDKDGNVRKNQRFRNLDEAEAEAFDRE</sequence>
<accession>A0AAV5V841</accession>
<evidence type="ECO:0000256" key="2">
    <source>
        <dbReference type="ARBA" id="ARBA00008332"/>
    </source>
</evidence>
<evidence type="ECO:0000256" key="4">
    <source>
        <dbReference type="ARBA" id="ARBA00022553"/>
    </source>
</evidence>